<sequence length="227" mass="25167">MPTPTPDSSFDDVVMWSPSPPSANDPLLHPPQITLAEGDPLLNPPPISSEMVPVSQPAVAATVAADPLHHPPSILSAPFQWENANPLLHPPPVPSWESPNAPLNAPPIGADEASGLGSGPSGSGMRVERMTQQRMEIHCKFIVIAQFHMSHWPIPDPEICAEYRNLIEENPGIPELPLQYEFDRPLVNVYVSLLRHFHHLAERRYWLLYEIQSLDDSLELMDALSQQ</sequence>
<proteinExistence type="predicted"/>
<dbReference type="Proteomes" id="UP000053820">
    <property type="component" value="Unassembled WGS sequence"/>
</dbReference>
<dbReference type="HOGENOM" id="CLU_1219824_0_0_1"/>
<feature type="region of interest" description="Disordered" evidence="1">
    <location>
        <begin position="91"/>
        <end position="125"/>
    </location>
</feature>
<dbReference type="EMBL" id="KN839844">
    <property type="protein sequence ID" value="KIJ65272.1"/>
    <property type="molecule type" value="Genomic_DNA"/>
</dbReference>
<name>A0A0C9WGE2_9AGAM</name>
<keyword evidence="3" id="KW-1185">Reference proteome</keyword>
<organism evidence="2 3">
    <name type="scientific">Hydnomerulius pinastri MD-312</name>
    <dbReference type="NCBI Taxonomy" id="994086"/>
    <lineage>
        <taxon>Eukaryota</taxon>
        <taxon>Fungi</taxon>
        <taxon>Dikarya</taxon>
        <taxon>Basidiomycota</taxon>
        <taxon>Agaricomycotina</taxon>
        <taxon>Agaricomycetes</taxon>
        <taxon>Agaricomycetidae</taxon>
        <taxon>Boletales</taxon>
        <taxon>Boletales incertae sedis</taxon>
        <taxon>Leucogyrophana</taxon>
    </lineage>
</organism>
<reference evidence="2 3" key="1">
    <citation type="submission" date="2014-04" db="EMBL/GenBank/DDBJ databases">
        <title>Evolutionary Origins and Diversification of the Mycorrhizal Mutualists.</title>
        <authorList>
            <consortium name="DOE Joint Genome Institute"/>
            <consortium name="Mycorrhizal Genomics Consortium"/>
            <person name="Kohler A."/>
            <person name="Kuo A."/>
            <person name="Nagy L.G."/>
            <person name="Floudas D."/>
            <person name="Copeland A."/>
            <person name="Barry K.W."/>
            <person name="Cichocki N."/>
            <person name="Veneault-Fourrey C."/>
            <person name="LaButti K."/>
            <person name="Lindquist E.A."/>
            <person name="Lipzen A."/>
            <person name="Lundell T."/>
            <person name="Morin E."/>
            <person name="Murat C."/>
            <person name="Riley R."/>
            <person name="Ohm R."/>
            <person name="Sun H."/>
            <person name="Tunlid A."/>
            <person name="Henrissat B."/>
            <person name="Grigoriev I.V."/>
            <person name="Hibbett D.S."/>
            <person name="Martin F."/>
        </authorList>
    </citation>
    <scope>NUCLEOTIDE SEQUENCE [LARGE SCALE GENOMIC DNA]</scope>
    <source>
        <strain evidence="2 3">MD-312</strain>
    </source>
</reference>
<evidence type="ECO:0000256" key="1">
    <source>
        <dbReference type="SAM" id="MobiDB-lite"/>
    </source>
</evidence>
<gene>
    <name evidence="2" type="ORF">HYDPIDRAFT_167506</name>
</gene>
<evidence type="ECO:0000313" key="2">
    <source>
        <dbReference type="EMBL" id="KIJ65272.1"/>
    </source>
</evidence>
<evidence type="ECO:0000313" key="3">
    <source>
        <dbReference type="Proteomes" id="UP000053820"/>
    </source>
</evidence>
<dbReference type="AlphaFoldDB" id="A0A0C9WGE2"/>
<accession>A0A0C9WGE2</accession>
<protein>
    <submittedName>
        <fullName evidence="2">Uncharacterized protein</fullName>
    </submittedName>
</protein>